<dbReference type="SUPFAM" id="SSF53756">
    <property type="entry name" value="UDP-Glycosyltransferase/glycogen phosphorylase"/>
    <property type="match status" value="1"/>
</dbReference>
<dbReference type="PANTHER" id="PTHR12526">
    <property type="entry name" value="GLYCOSYLTRANSFERASE"/>
    <property type="match status" value="1"/>
</dbReference>
<name>A0ABW8XWN1_9FLAO</name>
<keyword evidence="2" id="KW-0328">Glycosyltransferase</keyword>
<dbReference type="Pfam" id="PF00534">
    <property type="entry name" value="Glycos_transf_1"/>
    <property type="match status" value="1"/>
</dbReference>
<keyword evidence="2" id="KW-0808">Transferase</keyword>
<dbReference type="Gene3D" id="3.40.50.2000">
    <property type="entry name" value="Glycogen Phosphorylase B"/>
    <property type="match status" value="2"/>
</dbReference>
<dbReference type="PANTHER" id="PTHR12526:SF630">
    <property type="entry name" value="GLYCOSYLTRANSFERASE"/>
    <property type="match status" value="1"/>
</dbReference>
<gene>
    <name evidence="2" type="ORF">ABS764_14060</name>
</gene>
<dbReference type="RefSeq" id="WP_408082420.1">
    <property type="nucleotide sequence ID" value="NZ_JBELQA010000008.1"/>
</dbReference>
<protein>
    <submittedName>
        <fullName evidence="2">Glycosyltransferase family 4 protein</fullName>
        <ecNumber evidence="2">2.4.-.-</ecNumber>
    </submittedName>
</protein>
<evidence type="ECO:0000313" key="2">
    <source>
        <dbReference type="EMBL" id="MFL9831972.1"/>
    </source>
</evidence>
<evidence type="ECO:0000313" key="3">
    <source>
        <dbReference type="Proteomes" id="UP001629260"/>
    </source>
</evidence>
<dbReference type="GO" id="GO:0016757">
    <property type="term" value="F:glycosyltransferase activity"/>
    <property type="evidence" value="ECO:0007669"/>
    <property type="project" value="UniProtKB-KW"/>
</dbReference>
<sequence length="361" mass="41570">MGISKNKIAILCDYELLPERVGGMDYFFWAFDEKCKENNIQVDWFFPNVSTHGKYANLNIKSTNYQSLEHFFIDFHNKNHTAYSHIITHFLELCTPFYSKLSKISTAKVIAVDHNPRPLNGYPLKKKIQKRIKGLLYSRYINTFIGVSNYTKEELIKDFGTQIKKKIKLIYNGIVLEDIQVRQKRSETKPRFLTASHLRESKGIQDLIHAVFLLSETIKEEIVIDVYGDGPYKTELQNLVISLDLSTCFNFKGSTSNLKSVYCNYDYLLQPTHMECFSLSVLESLAANVPVITTNVGGNQEAVTDGINGYIVNAKNIEELTNIIQSTYFGDKKIEINTRTLIENSFSLKKMVENHWELIRE</sequence>
<dbReference type="CDD" id="cd03801">
    <property type="entry name" value="GT4_PimA-like"/>
    <property type="match status" value="1"/>
</dbReference>
<keyword evidence="3" id="KW-1185">Reference proteome</keyword>
<evidence type="ECO:0000259" key="1">
    <source>
        <dbReference type="Pfam" id="PF00534"/>
    </source>
</evidence>
<feature type="domain" description="Glycosyl transferase family 1" evidence="1">
    <location>
        <begin position="181"/>
        <end position="326"/>
    </location>
</feature>
<dbReference type="InterPro" id="IPR001296">
    <property type="entry name" value="Glyco_trans_1"/>
</dbReference>
<accession>A0ABW8XWN1</accession>
<organism evidence="2 3">
    <name type="scientific">Flavobacterium plantiphilum</name>
    <dbReference type="NCBI Taxonomy" id="3163297"/>
    <lineage>
        <taxon>Bacteria</taxon>
        <taxon>Pseudomonadati</taxon>
        <taxon>Bacteroidota</taxon>
        <taxon>Flavobacteriia</taxon>
        <taxon>Flavobacteriales</taxon>
        <taxon>Flavobacteriaceae</taxon>
        <taxon>Flavobacterium</taxon>
    </lineage>
</organism>
<comment type="caution">
    <text evidence="2">The sequence shown here is derived from an EMBL/GenBank/DDBJ whole genome shotgun (WGS) entry which is preliminary data.</text>
</comment>
<dbReference type="Proteomes" id="UP001629260">
    <property type="component" value="Unassembled WGS sequence"/>
</dbReference>
<proteinExistence type="predicted"/>
<dbReference type="EC" id="2.4.-.-" evidence="2"/>
<reference evidence="2 3" key="1">
    <citation type="submission" date="2024-06" db="EMBL/GenBank/DDBJ databases">
        <authorList>
            <person name="Kaempfer P."/>
            <person name="Viver T."/>
        </authorList>
    </citation>
    <scope>NUCLEOTIDE SEQUENCE [LARGE SCALE GENOMIC DNA]</scope>
    <source>
        <strain evidence="2 3">ST-87</strain>
    </source>
</reference>
<dbReference type="EMBL" id="JBELQA010000008">
    <property type="protein sequence ID" value="MFL9831972.1"/>
    <property type="molecule type" value="Genomic_DNA"/>
</dbReference>